<protein>
    <submittedName>
        <fullName evidence="2">Uncharacterized protein</fullName>
    </submittedName>
</protein>
<evidence type="ECO:0000313" key="3">
    <source>
        <dbReference type="Proteomes" id="UP000217790"/>
    </source>
</evidence>
<evidence type="ECO:0000313" key="2">
    <source>
        <dbReference type="EMBL" id="PBK86407.1"/>
    </source>
</evidence>
<sequence>MAGVVQDYFGKDIRRPKPPEALKGVDKNPHTAVSKGLIFETLEELAGQKINMSLWIPLAPMNPHYVNHYTVSIPLGSQHRYPAAHRLADRPEAMRVRLFDKDHLKRARRRKAGPRLTHTPFERTPATHVVASSATIEYRMSGIKAGDKAPKITCSPR</sequence>
<feature type="compositionally biased region" description="Basic and acidic residues" evidence="1">
    <location>
        <begin position="9"/>
        <end position="28"/>
    </location>
</feature>
<keyword evidence="3" id="KW-1185">Reference proteome</keyword>
<dbReference type="InParanoid" id="A0A2H3DBF6"/>
<dbReference type="AlphaFoldDB" id="A0A2H3DBF6"/>
<feature type="region of interest" description="Disordered" evidence="1">
    <location>
        <begin position="1"/>
        <end position="28"/>
    </location>
</feature>
<reference evidence="3" key="1">
    <citation type="journal article" date="2017" name="Nat. Ecol. Evol.">
        <title>Genome expansion and lineage-specific genetic innovations in the forest pathogenic fungi Armillaria.</title>
        <authorList>
            <person name="Sipos G."/>
            <person name="Prasanna A.N."/>
            <person name="Walter M.C."/>
            <person name="O'Connor E."/>
            <person name="Balint B."/>
            <person name="Krizsan K."/>
            <person name="Kiss B."/>
            <person name="Hess J."/>
            <person name="Varga T."/>
            <person name="Slot J."/>
            <person name="Riley R."/>
            <person name="Boka B."/>
            <person name="Rigling D."/>
            <person name="Barry K."/>
            <person name="Lee J."/>
            <person name="Mihaltcheva S."/>
            <person name="LaButti K."/>
            <person name="Lipzen A."/>
            <person name="Waldron R."/>
            <person name="Moloney N.M."/>
            <person name="Sperisen C."/>
            <person name="Kredics L."/>
            <person name="Vagvoelgyi C."/>
            <person name="Patrignani A."/>
            <person name="Fitzpatrick D."/>
            <person name="Nagy I."/>
            <person name="Doyle S."/>
            <person name="Anderson J.B."/>
            <person name="Grigoriev I.V."/>
            <person name="Gueldener U."/>
            <person name="Muensterkoetter M."/>
            <person name="Nagy L.G."/>
        </authorList>
    </citation>
    <scope>NUCLEOTIDE SEQUENCE [LARGE SCALE GENOMIC DNA]</scope>
    <source>
        <strain evidence="3">Ar21-2</strain>
    </source>
</reference>
<evidence type="ECO:0000256" key="1">
    <source>
        <dbReference type="SAM" id="MobiDB-lite"/>
    </source>
</evidence>
<name>A0A2H3DBF6_ARMGA</name>
<gene>
    <name evidence="2" type="ORF">ARMGADRAFT_1086583</name>
</gene>
<accession>A0A2H3DBF6</accession>
<dbReference type="Proteomes" id="UP000217790">
    <property type="component" value="Unassembled WGS sequence"/>
</dbReference>
<organism evidence="2 3">
    <name type="scientific">Armillaria gallica</name>
    <name type="common">Bulbous honey fungus</name>
    <name type="synonym">Armillaria bulbosa</name>
    <dbReference type="NCBI Taxonomy" id="47427"/>
    <lineage>
        <taxon>Eukaryota</taxon>
        <taxon>Fungi</taxon>
        <taxon>Dikarya</taxon>
        <taxon>Basidiomycota</taxon>
        <taxon>Agaricomycotina</taxon>
        <taxon>Agaricomycetes</taxon>
        <taxon>Agaricomycetidae</taxon>
        <taxon>Agaricales</taxon>
        <taxon>Marasmiineae</taxon>
        <taxon>Physalacriaceae</taxon>
        <taxon>Armillaria</taxon>
    </lineage>
</organism>
<proteinExistence type="predicted"/>
<dbReference type="EMBL" id="KZ293684">
    <property type="protein sequence ID" value="PBK86407.1"/>
    <property type="molecule type" value="Genomic_DNA"/>
</dbReference>
<dbReference type="OrthoDB" id="10630822at2759"/>